<dbReference type="InterPro" id="IPR036298">
    <property type="entry name" value="Chalcone_isomerase_sf"/>
</dbReference>
<dbReference type="PANTHER" id="PTHR47284">
    <property type="entry name" value="FATTY-ACID-BINDING PROTEIN 2"/>
    <property type="match status" value="1"/>
</dbReference>
<comment type="caution">
    <text evidence="2">The sequence shown here is derived from an EMBL/GenBank/DDBJ whole genome shotgun (WGS) entry which is preliminary data.</text>
</comment>
<evidence type="ECO:0000313" key="3">
    <source>
        <dbReference type="Proteomes" id="UP000736335"/>
    </source>
</evidence>
<dbReference type="InterPro" id="IPR016087">
    <property type="entry name" value="Chalcone_isomerase"/>
</dbReference>
<evidence type="ECO:0000259" key="1">
    <source>
        <dbReference type="Pfam" id="PF16035"/>
    </source>
</evidence>
<reference evidence="2" key="1">
    <citation type="journal article" date="2020" name="Nat. Commun.">
        <title>Large-scale genome sequencing of mycorrhizal fungi provides insights into the early evolution of symbiotic traits.</title>
        <authorList>
            <person name="Miyauchi S."/>
            <person name="Kiss E."/>
            <person name="Kuo A."/>
            <person name="Drula E."/>
            <person name="Kohler A."/>
            <person name="Sanchez-Garcia M."/>
            <person name="Morin E."/>
            <person name="Andreopoulos B."/>
            <person name="Barry K.W."/>
            <person name="Bonito G."/>
            <person name="Buee M."/>
            <person name="Carver A."/>
            <person name="Chen C."/>
            <person name="Cichocki N."/>
            <person name="Clum A."/>
            <person name="Culley D."/>
            <person name="Crous P.W."/>
            <person name="Fauchery L."/>
            <person name="Girlanda M."/>
            <person name="Hayes R.D."/>
            <person name="Keri Z."/>
            <person name="LaButti K."/>
            <person name="Lipzen A."/>
            <person name="Lombard V."/>
            <person name="Magnuson J."/>
            <person name="Maillard F."/>
            <person name="Murat C."/>
            <person name="Nolan M."/>
            <person name="Ohm R.A."/>
            <person name="Pangilinan J."/>
            <person name="Pereira M.F."/>
            <person name="Perotto S."/>
            <person name="Peter M."/>
            <person name="Pfister S."/>
            <person name="Riley R."/>
            <person name="Sitrit Y."/>
            <person name="Stielow J.B."/>
            <person name="Szollosi G."/>
            <person name="Zifcakova L."/>
            <person name="Stursova M."/>
            <person name="Spatafora J.W."/>
            <person name="Tedersoo L."/>
            <person name="Vaario L.M."/>
            <person name="Yamada A."/>
            <person name="Yan M."/>
            <person name="Wang P."/>
            <person name="Xu J."/>
            <person name="Bruns T."/>
            <person name="Baldrian P."/>
            <person name="Vilgalys R."/>
            <person name="Dunand C."/>
            <person name="Henrissat B."/>
            <person name="Grigoriev I.V."/>
            <person name="Hibbett D."/>
            <person name="Nagy L.G."/>
            <person name="Martin F.M."/>
        </authorList>
    </citation>
    <scope>NUCLEOTIDE SEQUENCE</scope>
    <source>
        <strain evidence="2">UH-Tt-Lm1</strain>
    </source>
</reference>
<feature type="domain" description="Chalcone isomerase" evidence="1">
    <location>
        <begin position="102"/>
        <end position="130"/>
    </location>
</feature>
<name>A0A9P6HH63_9AGAM</name>
<evidence type="ECO:0000313" key="2">
    <source>
        <dbReference type="EMBL" id="KAF9786134.1"/>
    </source>
</evidence>
<dbReference type="EMBL" id="WIUZ02000006">
    <property type="protein sequence ID" value="KAF9786134.1"/>
    <property type="molecule type" value="Genomic_DNA"/>
</dbReference>
<dbReference type="Proteomes" id="UP000736335">
    <property type="component" value="Unassembled WGS sequence"/>
</dbReference>
<dbReference type="AlphaFoldDB" id="A0A9P6HH63"/>
<gene>
    <name evidence="2" type="ORF">BJ322DRAFT_1140025</name>
</gene>
<reference evidence="2" key="2">
    <citation type="submission" date="2020-11" db="EMBL/GenBank/DDBJ databases">
        <authorList>
            <consortium name="DOE Joint Genome Institute"/>
            <person name="Kuo A."/>
            <person name="Miyauchi S."/>
            <person name="Kiss E."/>
            <person name="Drula E."/>
            <person name="Kohler A."/>
            <person name="Sanchez-Garcia M."/>
            <person name="Andreopoulos B."/>
            <person name="Barry K.W."/>
            <person name="Bonito G."/>
            <person name="Buee M."/>
            <person name="Carver A."/>
            <person name="Chen C."/>
            <person name="Cichocki N."/>
            <person name="Clum A."/>
            <person name="Culley D."/>
            <person name="Crous P.W."/>
            <person name="Fauchery L."/>
            <person name="Girlanda M."/>
            <person name="Hayes R."/>
            <person name="Keri Z."/>
            <person name="Labutti K."/>
            <person name="Lipzen A."/>
            <person name="Lombard V."/>
            <person name="Magnuson J."/>
            <person name="Maillard F."/>
            <person name="Morin E."/>
            <person name="Murat C."/>
            <person name="Nolan M."/>
            <person name="Ohm R."/>
            <person name="Pangilinan J."/>
            <person name="Pereira M."/>
            <person name="Perotto S."/>
            <person name="Peter M."/>
            <person name="Riley R."/>
            <person name="Sitrit Y."/>
            <person name="Stielow B."/>
            <person name="Szollosi G."/>
            <person name="Zifcakova L."/>
            <person name="Stursova M."/>
            <person name="Spatafora J.W."/>
            <person name="Tedersoo L."/>
            <person name="Vaario L.-M."/>
            <person name="Yamada A."/>
            <person name="Yan M."/>
            <person name="Wang P."/>
            <person name="Xu J."/>
            <person name="Bruns T."/>
            <person name="Baldrian P."/>
            <person name="Vilgalys R."/>
            <person name="Henrissat B."/>
            <person name="Grigoriev I.V."/>
            <person name="Hibbett D."/>
            <person name="Nagy L.G."/>
            <person name="Martin F.M."/>
        </authorList>
    </citation>
    <scope>NUCLEOTIDE SEQUENCE</scope>
    <source>
        <strain evidence="2">UH-Tt-Lm1</strain>
    </source>
</reference>
<dbReference type="InterPro" id="IPR016088">
    <property type="entry name" value="Chalcone_isomerase_3-sand"/>
</dbReference>
<dbReference type="Pfam" id="PF16035">
    <property type="entry name" value="Chalcone_2"/>
    <property type="match status" value="2"/>
</dbReference>
<dbReference type="OrthoDB" id="18193at2759"/>
<dbReference type="PANTHER" id="PTHR47284:SF3">
    <property type="entry name" value="FATTY-ACID-BINDING PROTEIN 2"/>
    <property type="match status" value="1"/>
</dbReference>
<organism evidence="2 3">
    <name type="scientific">Thelephora terrestris</name>
    <dbReference type="NCBI Taxonomy" id="56493"/>
    <lineage>
        <taxon>Eukaryota</taxon>
        <taxon>Fungi</taxon>
        <taxon>Dikarya</taxon>
        <taxon>Basidiomycota</taxon>
        <taxon>Agaricomycotina</taxon>
        <taxon>Agaricomycetes</taxon>
        <taxon>Thelephorales</taxon>
        <taxon>Thelephoraceae</taxon>
        <taxon>Thelephora</taxon>
    </lineage>
</organism>
<accession>A0A9P6HH63</accession>
<keyword evidence="2" id="KW-0413">Isomerase</keyword>
<protein>
    <submittedName>
        <fullName evidence="2">Chalcone-flavanone isomerase-domain-containing protein</fullName>
    </submittedName>
</protein>
<dbReference type="SUPFAM" id="SSF54626">
    <property type="entry name" value="Chalcone isomerase"/>
    <property type="match status" value="1"/>
</dbReference>
<sequence>MLSPSSASAIRLLARTSVRTTLRAPVSRGFANFSTLRNARPRFIGTGGLAFGAVLLASFTLATTHIYADTQAEPSDVVTDPNTSITFPKTMHVPSRVPIPDLSLIGVGVRKVSFLGIKVYSVAFYADLNNPALQVSQSATPEEKIDHIIQNTTCALRIIPTRNTSYSHLRDGFMRALQGRLVLAKKSEALTPQEELEIQSPLRKFKSMFPNSKPLEKHQSLDLLFLAAMGGEPRNLIVRDLGSVQNDWLALELLRAYFHEKGISQAMKGDVWKNIEGFGTNNRRIA</sequence>
<feature type="domain" description="Chalcone isomerase" evidence="1">
    <location>
        <begin position="142"/>
        <end position="271"/>
    </location>
</feature>
<dbReference type="Gene3D" id="3.50.70.10">
    <property type="match status" value="1"/>
</dbReference>
<proteinExistence type="predicted"/>
<keyword evidence="3" id="KW-1185">Reference proteome</keyword>
<dbReference type="GO" id="GO:0016872">
    <property type="term" value="F:intramolecular lyase activity"/>
    <property type="evidence" value="ECO:0007669"/>
    <property type="project" value="InterPro"/>
</dbReference>